<dbReference type="NCBIfam" id="TIGR02193">
    <property type="entry name" value="heptsyl_trn_I"/>
    <property type="match status" value="1"/>
</dbReference>
<dbReference type="GO" id="GO:0005829">
    <property type="term" value="C:cytosol"/>
    <property type="evidence" value="ECO:0007669"/>
    <property type="project" value="TreeGrafter"/>
</dbReference>
<dbReference type="RefSeq" id="WP_353684880.1">
    <property type="nucleotide sequence ID" value="NZ_CP144373.1"/>
</dbReference>
<dbReference type="InterPro" id="IPR051199">
    <property type="entry name" value="LPS_LOS_Heptosyltrfase"/>
</dbReference>
<dbReference type="PANTHER" id="PTHR30160:SF1">
    <property type="entry name" value="LIPOPOLYSACCHARIDE 1,2-N-ACETYLGLUCOSAMINETRANSFERASE-RELATED"/>
    <property type="match status" value="1"/>
</dbReference>
<protein>
    <recommendedName>
        <fullName evidence="10">Lipopolysaccharide heptosyltransferase 1</fullName>
        <ecNumber evidence="9">2.4.99.23</ecNumber>
    </recommendedName>
    <alternativeName>
        <fullName evidence="11">ADP-heptose:lipopolysaccharide heptosyltransferase I</fullName>
    </alternativeName>
</protein>
<dbReference type="InterPro" id="IPR002201">
    <property type="entry name" value="Glyco_trans_9"/>
</dbReference>
<accession>A0AAU8H0N7</accession>
<name>A0AAU8H0N7_9BACT</name>
<organism evidence="13">
    <name type="scientific">Thermodesulfovibrio autotrophicus</name>
    <dbReference type="NCBI Taxonomy" id="3118333"/>
    <lineage>
        <taxon>Bacteria</taxon>
        <taxon>Pseudomonadati</taxon>
        <taxon>Nitrospirota</taxon>
        <taxon>Thermodesulfovibrionia</taxon>
        <taxon>Thermodesulfovibrionales</taxon>
        <taxon>Thermodesulfovibrionaceae</taxon>
        <taxon>Thermodesulfovibrio</taxon>
    </lineage>
</organism>
<dbReference type="CDD" id="cd03789">
    <property type="entry name" value="GT9_LPS_heptosyltransferase"/>
    <property type="match status" value="1"/>
</dbReference>
<evidence type="ECO:0000256" key="11">
    <source>
        <dbReference type="ARBA" id="ARBA00044330"/>
    </source>
</evidence>
<keyword evidence="6" id="KW-0808">Transferase</keyword>
<keyword evidence="5" id="KW-0328">Glycosyltransferase</keyword>
<keyword evidence="4" id="KW-0997">Cell inner membrane</keyword>
<dbReference type="GO" id="GO:0009244">
    <property type="term" value="P:lipopolysaccharide core region biosynthetic process"/>
    <property type="evidence" value="ECO:0007669"/>
    <property type="project" value="InterPro"/>
</dbReference>
<evidence type="ECO:0000313" key="13">
    <source>
        <dbReference type="EMBL" id="XCH47358.1"/>
    </source>
</evidence>
<dbReference type="PANTHER" id="PTHR30160">
    <property type="entry name" value="TETRAACYLDISACCHARIDE 4'-KINASE-RELATED"/>
    <property type="match status" value="1"/>
</dbReference>
<keyword evidence="8" id="KW-0472">Membrane</keyword>
<evidence type="ECO:0000256" key="6">
    <source>
        <dbReference type="ARBA" id="ARBA00022679"/>
    </source>
</evidence>
<evidence type="ECO:0000256" key="5">
    <source>
        <dbReference type="ARBA" id="ARBA00022676"/>
    </source>
</evidence>
<gene>
    <name evidence="13" type="primary">waaC</name>
    <name evidence="13" type="ORF">V4D30_03550</name>
</gene>
<dbReference type="InterPro" id="IPR011908">
    <property type="entry name" value="LipoPS_heptosylTferase-I"/>
</dbReference>
<comment type="pathway">
    <text evidence="2">Bacterial outer membrane biogenesis; LPS core biosynthesis.</text>
</comment>
<comment type="subcellular location">
    <subcellularLocation>
        <location evidence="1">Cell inner membrane</location>
        <topology evidence="1">Peripheral membrane protein</topology>
        <orientation evidence="1">Cytoplasmic side</orientation>
    </subcellularLocation>
</comment>
<evidence type="ECO:0000256" key="3">
    <source>
        <dbReference type="ARBA" id="ARBA00022475"/>
    </source>
</evidence>
<dbReference type="SUPFAM" id="SSF53756">
    <property type="entry name" value="UDP-Glycosyltransferase/glycogen phosphorylase"/>
    <property type="match status" value="1"/>
</dbReference>
<proteinExistence type="predicted"/>
<evidence type="ECO:0000256" key="9">
    <source>
        <dbReference type="ARBA" id="ARBA00044041"/>
    </source>
</evidence>
<dbReference type="EC" id="2.4.99.23" evidence="9"/>
<comment type="catalytic activity">
    <reaction evidence="12">
        <text>an alpha-Kdo-(2-&gt;4)-alpha-Kdo-(2-&gt;6)-lipid A + ADP-L-glycero-beta-D-manno-heptose = an L-alpha-D-Hep-(1-&gt;5)-[alpha-Kdo-(2-&gt;4)]-alpha-Kdo-(2-&gt;6)-lipid A + ADP + H(+)</text>
        <dbReference type="Rhea" id="RHEA:74067"/>
        <dbReference type="ChEBI" id="CHEBI:15378"/>
        <dbReference type="ChEBI" id="CHEBI:61506"/>
        <dbReference type="ChEBI" id="CHEBI:176431"/>
        <dbReference type="ChEBI" id="CHEBI:193068"/>
        <dbReference type="ChEBI" id="CHEBI:456216"/>
        <dbReference type="EC" id="2.4.99.23"/>
    </reaction>
</comment>
<evidence type="ECO:0000256" key="12">
    <source>
        <dbReference type="ARBA" id="ARBA00049201"/>
    </source>
</evidence>
<dbReference type="Gene3D" id="3.40.50.2000">
    <property type="entry name" value="Glycogen Phosphorylase B"/>
    <property type="match status" value="2"/>
</dbReference>
<dbReference type="AlphaFoldDB" id="A0AAU8H0N7"/>
<dbReference type="KEGG" id="taut:V4D30_03550"/>
<dbReference type="GO" id="GO:0008713">
    <property type="term" value="F:ADP-heptose-lipopolysaccharide heptosyltransferase activity"/>
    <property type="evidence" value="ECO:0007669"/>
    <property type="project" value="TreeGrafter"/>
</dbReference>
<sequence length="340" mass="38784">MLERVKKLLLVKPSSLGDIVHSLAFLNAVKENFPDVKIHWIVSKEFEELLTEHPLIDKVITVDKNRWKNLKNIALTAREFQSLRRLLKNENYDIAVDLQGLLRSGVITWLSGASIRVGFKEAREFSSCFYNKKISVSLDIHAVLRYLEVAKALGCKINSVKFPVPQAKEPDWLSEFDDFVVIIPSTRWQSKNWCLPYFVELIKMLPYDFLIVGSKSDESDALKIEGYSQGKAKSIAGKTTLKELIAIFKKSLFVITPDTGTMHLAVACGKKVVAIFGPTSPERTGPFGEGHLIIKSPVQCSPCFRKTCSEFKCMKEITPQMVYNRIINWREYEISKRKHR</sequence>
<keyword evidence="3" id="KW-1003">Cell membrane</keyword>
<dbReference type="Pfam" id="PF01075">
    <property type="entry name" value="Glyco_transf_9"/>
    <property type="match status" value="1"/>
</dbReference>
<evidence type="ECO:0000256" key="10">
    <source>
        <dbReference type="ARBA" id="ARBA00044190"/>
    </source>
</evidence>
<keyword evidence="7" id="KW-0448">Lipopolysaccharide biosynthesis</keyword>
<evidence type="ECO:0000256" key="7">
    <source>
        <dbReference type="ARBA" id="ARBA00022985"/>
    </source>
</evidence>
<reference evidence="13" key="1">
    <citation type="submission" date="2024-01" db="EMBL/GenBank/DDBJ databases">
        <title>The first autotrophic representatives of the genus Thermodesulfovibrio.</title>
        <authorList>
            <person name="Maltseva A.I."/>
            <person name="Elcheninov A.G."/>
            <person name="Kublanov I.V."/>
            <person name="Lebedinsky A.V."/>
            <person name="Frolov E.N."/>
        </authorList>
    </citation>
    <scope>NUCLEOTIDE SEQUENCE</scope>
    <source>
        <strain evidence="13">3907-1M</strain>
    </source>
</reference>
<dbReference type="EMBL" id="CP144373">
    <property type="protein sequence ID" value="XCH47358.1"/>
    <property type="molecule type" value="Genomic_DNA"/>
</dbReference>
<evidence type="ECO:0000256" key="1">
    <source>
        <dbReference type="ARBA" id="ARBA00004515"/>
    </source>
</evidence>
<evidence type="ECO:0000256" key="2">
    <source>
        <dbReference type="ARBA" id="ARBA00004713"/>
    </source>
</evidence>
<evidence type="ECO:0000256" key="4">
    <source>
        <dbReference type="ARBA" id="ARBA00022519"/>
    </source>
</evidence>
<dbReference type="GO" id="GO:0005886">
    <property type="term" value="C:plasma membrane"/>
    <property type="evidence" value="ECO:0007669"/>
    <property type="project" value="UniProtKB-SubCell"/>
</dbReference>
<evidence type="ECO:0000256" key="8">
    <source>
        <dbReference type="ARBA" id="ARBA00023136"/>
    </source>
</evidence>